<feature type="transmembrane region" description="Helical" evidence="6">
    <location>
        <begin position="136"/>
        <end position="162"/>
    </location>
</feature>
<keyword evidence="4 6" id="KW-1133">Transmembrane helix</keyword>
<organism evidence="9 10">
    <name type="scientific">Allacma fusca</name>
    <dbReference type="NCBI Taxonomy" id="39272"/>
    <lineage>
        <taxon>Eukaryota</taxon>
        <taxon>Metazoa</taxon>
        <taxon>Ecdysozoa</taxon>
        <taxon>Arthropoda</taxon>
        <taxon>Hexapoda</taxon>
        <taxon>Collembola</taxon>
        <taxon>Symphypleona</taxon>
        <taxon>Sminthuridae</taxon>
        <taxon>Allacma</taxon>
    </lineage>
</organism>
<evidence type="ECO:0000259" key="8">
    <source>
        <dbReference type="PROSITE" id="PS50850"/>
    </source>
</evidence>
<evidence type="ECO:0000313" key="9">
    <source>
        <dbReference type="EMBL" id="CAG7784809.1"/>
    </source>
</evidence>
<evidence type="ECO:0000256" key="3">
    <source>
        <dbReference type="ARBA" id="ARBA00022692"/>
    </source>
</evidence>
<feature type="chain" id="PRO_5035266531" description="Major facilitator superfamily (MFS) profile domain-containing protein" evidence="7">
    <location>
        <begin position="22"/>
        <end position="242"/>
    </location>
</feature>
<dbReference type="InterPro" id="IPR050930">
    <property type="entry name" value="MFS_Vesicular_Transporter"/>
</dbReference>
<dbReference type="PANTHER" id="PTHR23506">
    <property type="entry name" value="GH10249P"/>
    <property type="match status" value="1"/>
</dbReference>
<feature type="transmembrane region" description="Helical" evidence="6">
    <location>
        <begin position="105"/>
        <end position="124"/>
    </location>
</feature>
<feature type="transmembrane region" description="Helical" evidence="6">
    <location>
        <begin position="182"/>
        <end position="203"/>
    </location>
</feature>
<evidence type="ECO:0000313" key="10">
    <source>
        <dbReference type="Proteomes" id="UP000708208"/>
    </source>
</evidence>
<evidence type="ECO:0000256" key="5">
    <source>
        <dbReference type="ARBA" id="ARBA00023136"/>
    </source>
</evidence>
<gene>
    <name evidence="9" type="ORF">AFUS01_LOCUS23472</name>
</gene>
<keyword evidence="3 6" id="KW-0812">Transmembrane</keyword>
<reference evidence="9" key="1">
    <citation type="submission" date="2021-06" db="EMBL/GenBank/DDBJ databases">
        <authorList>
            <person name="Hodson N. C."/>
            <person name="Mongue J. A."/>
            <person name="Jaron S. K."/>
        </authorList>
    </citation>
    <scope>NUCLEOTIDE SEQUENCE</scope>
</reference>
<evidence type="ECO:0000256" key="1">
    <source>
        <dbReference type="ARBA" id="ARBA00004141"/>
    </source>
</evidence>
<comment type="subcellular location">
    <subcellularLocation>
        <location evidence="1">Membrane</location>
        <topology evidence="1">Multi-pass membrane protein</topology>
    </subcellularLocation>
</comment>
<protein>
    <recommendedName>
        <fullName evidence="8">Major facilitator superfamily (MFS) profile domain-containing protein</fullName>
    </recommendedName>
</protein>
<comment type="caution">
    <text evidence="9">The sequence shown here is derived from an EMBL/GenBank/DDBJ whole genome shotgun (WGS) entry which is preliminary data.</text>
</comment>
<feature type="transmembrane region" description="Helical" evidence="6">
    <location>
        <begin position="76"/>
        <end position="99"/>
    </location>
</feature>
<keyword evidence="2" id="KW-0813">Transport</keyword>
<proteinExistence type="predicted"/>
<evidence type="ECO:0000256" key="6">
    <source>
        <dbReference type="SAM" id="Phobius"/>
    </source>
</evidence>
<dbReference type="PROSITE" id="PS50850">
    <property type="entry name" value="MFS"/>
    <property type="match status" value="1"/>
</dbReference>
<name>A0A8J2KHC4_9HEXA</name>
<feature type="non-terminal residue" evidence="9">
    <location>
        <position position="1"/>
    </location>
</feature>
<dbReference type="Pfam" id="PF07690">
    <property type="entry name" value="MFS_1"/>
    <property type="match status" value="1"/>
</dbReference>
<dbReference type="InterPro" id="IPR020846">
    <property type="entry name" value="MFS_dom"/>
</dbReference>
<dbReference type="Proteomes" id="UP000708208">
    <property type="component" value="Unassembled WGS sequence"/>
</dbReference>
<feature type="transmembrane region" description="Helical" evidence="6">
    <location>
        <begin position="210"/>
        <end position="231"/>
    </location>
</feature>
<sequence length="242" mass="25378">MGGLLLVVAVLTFLLMPKSKPAEDSGGKQSPGGIIAILKVPGVALASFSIITGSITIGFLNSTLEPHIRQFNLNPVLTGLVFIINGGLYAVTAPAWGWLCDRVVQPVYAGLAGAVVVLIGFILIGPAPFLPMDTVLWLTCVGLMIHGIGLGATLVSAFVMALRESINHGFADNIQTYGLTSALWTSLFALGSFIGPSVGGILLDEVGFRWATVFVLGVQVVLMILILGYLAKSRQGRANFGK</sequence>
<feature type="domain" description="Major facilitator superfamily (MFS) profile" evidence="8">
    <location>
        <begin position="42"/>
        <end position="242"/>
    </location>
</feature>
<dbReference type="GO" id="GO:0022857">
    <property type="term" value="F:transmembrane transporter activity"/>
    <property type="evidence" value="ECO:0007669"/>
    <property type="project" value="InterPro"/>
</dbReference>
<keyword evidence="5 6" id="KW-0472">Membrane</keyword>
<dbReference type="PANTHER" id="PTHR23506:SF26">
    <property type="entry name" value="MFS-TYPE TRANSPORTER SLC18B1"/>
    <property type="match status" value="1"/>
</dbReference>
<dbReference type="OrthoDB" id="446368at2759"/>
<evidence type="ECO:0000256" key="4">
    <source>
        <dbReference type="ARBA" id="ARBA00022989"/>
    </source>
</evidence>
<feature type="transmembrane region" description="Helical" evidence="6">
    <location>
        <begin position="45"/>
        <end position="64"/>
    </location>
</feature>
<evidence type="ECO:0000256" key="2">
    <source>
        <dbReference type="ARBA" id="ARBA00022448"/>
    </source>
</evidence>
<dbReference type="GO" id="GO:0016020">
    <property type="term" value="C:membrane"/>
    <property type="evidence" value="ECO:0007669"/>
    <property type="project" value="UniProtKB-SubCell"/>
</dbReference>
<keyword evidence="10" id="KW-1185">Reference proteome</keyword>
<evidence type="ECO:0000256" key="7">
    <source>
        <dbReference type="SAM" id="SignalP"/>
    </source>
</evidence>
<dbReference type="InterPro" id="IPR011701">
    <property type="entry name" value="MFS"/>
</dbReference>
<feature type="signal peptide" evidence="7">
    <location>
        <begin position="1"/>
        <end position="21"/>
    </location>
</feature>
<dbReference type="AlphaFoldDB" id="A0A8J2KHC4"/>
<accession>A0A8J2KHC4</accession>
<keyword evidence="7" id="KW-0732">Signal</keyword>
<dbReference type="EMBL" id="CAJVCH010283248">
    <property type="protein sequence ID" value="CAG7784809.1"/>
    <property type="molecule type" value="Genomic_DNA"/>
</dbReference>